<keyword evidence="8 10" id="KW-0411">Iron-sulfur</keyword>
<dbReference type="Gene3D" id="3.30.70.20">
    <property type="match status" value="2"/>
</dbReference>
<dbReference type="HAMAP" id="MF_00463">
    <property type="entry name" value="RsxB_RnfB"/>
    <property type="match status" value="1"/>
</dbReference>
<dbReference type="STRING" id="322095.HMPREF3185_01512"/>
<evidence type="ECO:0000256" key="9">
    <source>
        <dbReference type="ARBA" id="ARBA00023136"/>
    </source>
</evidence>
<dbReference type="Gene3D" id="1.10.15.40">
    <property type="entry name" value="Electron transport complex subunit B, putative Fe-S cluster"/>
    <property type="match status" value="1"/>
</dbReference>
<feature type="binding site" evidence="10">
    <location>
        <position position="149"/>
    </location>
    <ligand>
        <name>[4Fe-4S] cluster</name>
        <dbReference type="ChEBI" id="CHEBI:49883"/>
        <label>3</label>
    </ligand>
</feature>
<organism evidence="15 16">
    <name type="scientific">Porphyromonas somerae</name>
    <dbReference type="NCBI Taxonomy" id="322095"/>
    <lineage>
        <taxon>Bacteria</taxon>
        <taxon>Pseudomonadati</taxon>
        <taxon>Bacteroidota</taxon>
        <taxon>Bacteroidia</taxon>
        <taxon>Bacteroidales</taxon>
        <taxon>Porphyromonadaceae</taxon>
        <taxon>Porphyromonas</taxon>
    </lineage>
</organism>
<evidence type="ECO:0000259" key="14">
    <source>
        <dbReference type="PROSITE" id="PS51656"/>
    </source>
</evidence>
<comment type="caution">
    <text evidence="10">Lacks conserved residue(s) required for the propagation of feature annotation.</text>
</comment>
<keyword evidence="12" id="KW-1133">Transmembrane helix</keyword>
<evidence type="ECO:0000313" key="15">
    <source>
        <dbReference type="EMBL" id="KXB75208.1"/>
    </source>
</evidence>
<comment type="similarity">
    <text evidence="10">Belongs to the 4Fe4S bacterial-type ferredoxin family. RnfB subfamily.</text>
</comment>
<dbReference type="InterPro" id="IPR017900">
    <property type="entry name" value="4Fe4S_Fe_S_CS"/>
</dbReference>
<dbReference type="Pfam" id="PF00037">
    <property type="entry name" value="Fer4"/>
    <property type="match status" value="2"/>
</dbReference>
<gene>
    <name evidence="10" type="primary">rnfB</name>
    <name evidence="15" type="ORF">HMPREF3185_01512</name>
</gene>
<feature type="binding site" evidence="10">
    <location>
        <position position="54"/>
    </location>
    <ligand>
        <name>[4Fe-4S] cluster</name>
        <dbReference type="ChEBI" id="CHEBI:49883"/>
        <label>1</label>
    </ligand>
</feature>
<evidence type="ECO:0000256" key="7">
    <source>
        <dbReference type="ARBA" id="ARBA00023004"/>
    </source>
</evidence>
<comment type="cofactor">
    <cofactor evidence="10">
        <name>[4Fe-4S] cluster</name>
        <dbReference type="ChEBI" id="CHEBI:49883"/>
    </cofactor>
    <text evidence="10">Binds 3 [4Fe-4S] clusters.</text>
</comment>
<keyword evidence="2 10" id="KW-0004">4Fe-4S</keyword>
<feature type="binding site" evidence="10">
    <location>
        <position position="170"/>
    </location>
    <ligand>
        <name>[4Fe-4S] cluster</name>
        <dbReference type="ChEBI" id="CHEBI:49883"/>
        <label>3</label>
    </ligand>
</feature>
<accession>A0A134B5I4</accession>
<dbReference type="Pfam" id="PF04060">
    <property type="entry name" value="FeS"/>
    <property type="match status" value="1"/>
</dbReference>
<dbReference type="PROSITE" id="PS51656">
    <property type="entry name" value="4FE4S"/>
    <property type="match status" value="1"/>
</dbReference>
<feature type="region of interest" description="Disordered" evidence="11">
    <location>
        <begin position="266"/>
        <end position="304"/>
    </location>
</feature>
<dbReference type="InterPro" id="IPR010207">
    <property type="entry name" value="Elect_transpt_cplx_RnfB/RsxB"/>
</dbReference>
<sequence>MYITIIVLTLIGVIGAGLLYVVSRKFEVKEDPRIAEVAEVLPQANCGGCGFPGCAAFAGACCKSETLEGLFCPVGGTPVMEKVGGILGVAAQKQDPLVAVVRCNGTCDARPRTNIYDGASSCTIAAALYKGDTDCSWGCLGLADCVHSCNFDAMYMDPETRLPVILEDKCVACGACVKACPKYIIELRKKGPKSRRIFVSCVNKDKGGVAKKACGNACIGCSLCFKECKFEAITIADNLSYIDHTKCRLCRKCVSVCPTNAIHEIGFPPPKPKEEAPKKEAEAPTPTPAPAAPTPTETPTPAQS</sequence>
<dbReference type="InterPro" id="IPR007202">
    <property type="entry name" value="4Fe-4S_dom"/>
</dbReference>
<dbReference type="GO" id="GO:0046872">
    <property type="term" value="F:metal ion binding"/>
    <property type="evidence" value="ECO:0007669"/>
    <property type="project" value="UniProtKB-KW"/>
</dbReference>
<feature type="region of interest" description="Hydrophobic" evidence="10">
    <location>
        <begin position="1"/>
        <end position="23"/>
    </location>
</feature>
<feature type="domain" description="4Fe-4S ferredoxin-type" evidence="13">
    <location>
        <begin position="238"/>
        <end position="267"/>
    </location>
</feature>
<dbReference type="PATRIC" id="fig|322095.3.peg.1489"/>
<keyword evidence="9 10" id="KW-0472">Membrane</keyword>
<dbReference type="GO" id="GO:0009055">
    <property type="term" value="F:electron transfer activity"/>
    <property type="evidence" value="ECO:0007669"/>
    <property type="project" value="InterPro"/>
</dbReference>
<name>A0A134B5I4_9PORP</name>
<reference evidence="16" key="1">
    <citation type="submission" date="2016-01" db="EMBL/GenBank/DDBJ databases">
        <authorList>
            <person name="Mitreva M."/>
            <person name="Pepin K.H."/>
            <person name="Mihindukulasuriya K.A."/>
            <person name="Fulton R."/>
            <person name="Fronick C."/>
            <person name="O'Laughlin M."/>
            <person name="Miner T."/>
            <person name="Herter B."/>
            <person name="Rosa B.A."/>
            <person name="Cordes M."/>
            <person name="Tomlinson C."/>
            <person name="Wollam A."/>
            <person name="Palsikar V.B."/>
            <person name="Mardis E.R."/>
            <person name="Wilson R.K."/>
        </authorList>
    </citation>
    <scope>NUCLEOTIDE SEQUENCE [LARGE SCALE GENOMIC DNA]</scope>
    <source>
        <strain evidence="16">KA00683</strain>
    </source>
</reference>
<dbReference type="EC" id="7.-.-.-" evidence="10"/>
<keyword evidence="7 10" id="KW-0408">Iron</keyword>
<proteinExistence type="inferred from homology"/>
<evidence type="ECO:0000256" key="12">
    <source>
        <dbReference type="SAM" id="Phobius"/>
    </source>
</evidence>
<comment type="function">
    <text evidence="10">Part of a membrane-bound complex that couples electron transfer with translocation of ions across the membrane.</text>
</comment>
<feature type="compositionally biased region" description="Pro residues" evidence="11">
    <location>
        <begin position="285"/>
        <end position="298"/>
    </location>
</feature>
<feature type="binding site" evidence="10">
    <location>
        <position position="72"/>
    </location>
    <ligand>
        <name>[4Fe-4S] cluster</name>
        <dbReference type="ChEBI" id="CHEBI:49883"/>
        <label>1</label>
    </ligand>
</feature>
<feature type="compositionally biased region" description="Basic and acidic residues" evidence="11">
    <location>
        <begin position="271"/>
        <end position="282"/>
    </location>
</feature>
<evidence type="ECO:0000256" key="4">
    <source>
        <dbReference type="ARBA" id="ARBA00022737"/>
    </source>
</evidence>
<dbReference type="PANTHER" id="PTHR43560:SF1">
    <property type="entry name" value="ION-TRANSLOCATING OXIDOREDUCTASE COMPLEX SUBUNIT B"/>
    <property type="match status" value="1"/>
</dbReference>
<dbReference type="EMBL" id="LSDK01000096">
    <property type="protein sequence ID" value="KXB75208.1"/>
    <property type="molecule type" value="Genomic_DNA"/>
</dbReference>
<evidence type="ECO:0000256" key="11">
    <source>
        <dbReference type="SAM" id="MobiDB-lite"/>
    </source>
</evidence>
<evidence type="ECO:0000313" key="16">
    <source>
        <dbReference type="Proteomes" id="UP000070224"/>
    </source>
</evidence>
<feature type="domain" description="4Fe-4S" evidence="14">
    <location>
        <begin position="29"/>
        <end position="89"/>
    </location>
</feature>
<feature type="binding site" evidence="10">
    <location>
        <position position="135"/>
    </location>
    <ligand>
        <name>[4Fe-4S] cluster</name>
        <dbReference type="ChEBI" id="CHEBI:49883"/>
        <label>2</label>
    </ligand>
</feature>
<evidence type="ECO:0000256" key="1">
    <source>
        <dbReference type="ARBA" id="ARBA00022448"/>
    </source>
</evidence>
<dbReference type="GO" id="GO:0022900">
    <property type="term" value="P:electron transport chain"/>
    <property type="evidence" value="ECO:0007669"/>
    <property type="project" value="UniProtKB-UniRule"/>
</dbReference>
<feature type="binding site" evidence="10">
    <location>
        <position position="46"/>
    </location>
    <ligand>
        <name>[4Fe-4S] cluster</name>
        <dbReference type="ChEBI" id="CHEBI:49883"/>
        <label>1</label>
    </ligand>
</feature>
<dbReference type="GO" id="GO:0005886">
    <property type="term" value="C:plasma membrane"/>
    <property type="evidence" value="ECO:0007669"/>
    <property type="project" value="UniProtKB-SubCell"/>
</dbReference>
<feature type="domain" description="4Fe-4S ferredoxin-type" evidence="13">
    <location>
        <begin position="161"/>
        <end position="190"/>
    </location>
</feature>
<dbReference type="InterPro" id="IPR017896">
    <property type="entry name" value="4Fe4S_Fe-S-bd"/>
</dbReference>
<dbReference type="GO" id="GO:0051539">
    <property type="term" value="F:4 iron, 4 sulfur cluster binding"/>
    <property type="evidence" value="ECO:0007669"/>
    <property type="project" value="UniProtKB-UniRule"/>
</dbReference>
<keyword evidence="4 10" id="KW-0677">Repeat</keyword>
<dbReference type="InterPro" id="IPR050395">
    <property type="entry name" value="4Fe4S_Ferredoxin_RnfB"/>
</dbReference>
<comment type="caution">
    <text evidence="15">The sequence shown here is derived from an EMBL/GenBank/DDBJ whole genome shotgun (WGS) entry which is preliminary data.</text>
</comment>
<dbReference type="RefSeq" id="WP_060935685.1">
    <property type="nucleotide sequence ID" value="NZ_KQ960453.1"/>
</dbReference>
<evidence type="ECO:0000256" key="8">
    <source>
        <dbReference type="ARBA" id="ARBA00023014"/>
    </source>
</evidence>
<dbReference type="Proteomes" id="UP000070224">
    <property type="component" value="Unassembled WGS sequence"/>
</dbReference>
<feature type="binding site" evidence="10">
    <location>
        <position position="139"/>
    </location>
    <ligand>
        <name>[4Fe-4S] cluster</name>
        <dbReference type="ChEBI" id="CHEBI:49883"/>
        <label>2</label>
    </ligand>
</feature>
<keyword evidence="12" id="KW-0812">Transmembrane</keyword>
<dbReference type="SUPFAM" id="SSF54862">
    <property type="entry name" value="4Fe-4S ferredoxins"/>
    <property type="match status" value="2"/>
</dbReference>
<feature type="binding site" evidence="10">
    <location>
        <position position="145"/>
    </location>
    <ligand>
        <name>[4Fe-4S] cluster</name>
        <dbReference type="ChEBI" id="CHEBI:49883"/>
        <label>2</label>
    </ligand>
</feature>
<dbReference type="CDD" id="cd10549">
    <property type="entry name" value="MtMvhB_like"/>
    <property type="match status" value="1"/>
</dbReference>
<protein>
    <recommendedName>
        <fullName evidence="10">Ion-translocating oxidoreductase complex subunit B</fullName>
        <ecNumber evidence="10">7.-.-.-</ecNumber>
    </recommendedName>
    <alternativeName>
        <fullName evidence="10">Rnf electron transport complex subunit B</fullName>
    </alternativeName>
</protein>
<evidence type="ECO:0000256" key="5">
    <source>
        <dbReference type="ARBA" id="ARBA00022967"/>
    </source>
</evidence>
<evidence type="ECO:0000256" key="3">
    <source>
        <dbReference type="ARBA" id="ARBA00022723"/>
    </source>
</evidence>
<dbReference type="PROSITE" id="PS51379">
    <property type="entry name" value="4FE4S_FER_2"/>
    <property type="match status" value="2"/>
</dbReference>
<evidence type="ECO:0000256" key="2">
    <source>
        <dbReference type="ARBA" id="ARBA00022485"/>
    </source>
</evidence>
<dbReference type="PROSITE" id="PS00198">
    <property type="entry name" value="4FE4S_FER_1"/>
    <property type="match status" value="2"/>
</dbReference>
<evidence type="ECO:0000259" key="13">
    <source>
        <dbReference type="PROSITE" id="PS51379"/>
    </source>
</evidence>
<dbReference type="NCBIfam" id="NF005504">
    <property type="entry name" value="PRK07118.1-3"/>
    <property type="match status" value="1"/>
</dbReference>
<keyword evidence="1 10" id="KW-0813">Transport</keyword>
<evidence type="ECO:0000256" key="6">
    <source>
        <dbReference type="ARBA" id="ARBA00022982"/>
    </source>
</evidence>
<feature type="binding site" evidence="10">
    <location>
        <position position="49"/>
    </location>
    <ligand>
        <name>[4Fe-4S] cluster</name>
        <dbReference type="ChEBI" id="CHEBI:49883"/>
        <label>1</label>
    </ligand>
</feature>
<feature type="transmembrane region" description="Helical" evidence="12">
    <location>
        <begin position="6"/>
        <end position="23"/>
    </location>
</feature>
<feature type="binding site" evidence="10">
    <location>
        <position position="180"/>
    </location>
    <ligand>
        <name>[4Fe-4S] cluster</name>
        <dbReference type="ChEBI" id="CHEBI:49883"/>
        <label>2</label>
    </ligand>
</feature>
<keyword evidence="5 10" id="KW-1278">Translocase</keyword>
<keyword evidence="3 10" id="KW-0479">Metal-binding</keyword>
<dbReference type="PANTHER" id="PTHR43560">
    <property type="entry name" value="ION-TRANSLOCATING OXIDOREDUCTASE COMPLEX SUBUNIT B"/>
    <property type="match status" value="1"/>
</dbReference>
<feature type="binding site" evidence="10">
    <location>
        <position position="176"/>
    </location>
    <ligand>
        <name>[4Fe-4S] cluster</name>
        <dbReference type="ChEBI" id="CHEBI:49883"/>
        <label>3</label>
    </ligand>
</feature>
<comment type="subcellular location">
    <subcellularLocation>
        <location evidence="10">Cell membrane</location>
    </subcellularLocation>
</comment>
<feature type="binding site" evidence="10">
    <location>
        <position position="173"/>
    </location>
    <ligand>
        <name>[4Fe-4S] cluster</name>
        <dbReference type="ChEBI" id="CHEBI:49883"/>
        <label>3</label>
    </ligand>
</feature>
<keyword evidence="10" id="KW-1003">Cell membrane</keyword>
<dbReference type="OrthoDB" id="9789936at2"/>
<evidence type="ECO:0000256" key="10">
    <source>
        <dbReference type="HAMAP-Rule" id="MF_00463"/>
    </source>
</evidence>
<comment type="subunit">
    <text evidence="10">The complex is composed of six subunits: RnfA, RnfB, RnfC, RnfD, RnfE and RnfG.</text>
</comment>
<keyword evidence="16" id="KW-1185">Reference proteome</keyword>
<keyword evidence="6 10" id="KW-0249">Electron transport</keyword>
<dbReference type="AlphaFoldDB" id="A0A134B5I4"/>